<reference evidence="1 2" key="1">
    <citation type="journal article" date="2023" name="Plants (Basel)">
        <title>Bridging the Gap: Combining Genomics and Transcriptomics Approaches to Understand Stylosanthes scabra, an Orphan Legume from the Brazilian Caatinga.</title>
        <authorList>
            <person name="Ferreira-Neto J.R.C."/>
            <person name="da Silva M.D."/>
            <person name="Binneck E."/>
            <person name="de Melo N.F."/>
            <person name="da Silva R.H."/>
            <person name="de Melo A.L.T.M."/>
            <person name="Pandolfi V."/>
            <person name="Bustamante F.O."/>
            <person name="Brasileiro-Vidal A.C."/>
            <person name="Benko-Iseppon A.M."/>
        </authorList>
    </citation>
    <scope>NUCLEOTIDE SEQUENCE [LARGE SCALE GENOMIC DNA]</scope>
    <source>
        <tissue evidence="1">Leaves</tissue>
    </source>
</reference>
<evidence type="ECO:0000313" key="2">
    <source>
        <dbReference type="Proteomes" id="UP001341840"/>
    </source>
</evidence>
<protein>
    <submittedName>
        <fullName evidence="1">Uncharacterized protein</fullName>
    </submittedName>
</protein>
<gene>
    <name evidence="1" type="ORF">PIB30_035605</name>
</gene>
<sequence length="64" mass="7309">MEKAEQLSEEDIMAIFNQLRQLLEGGDGPTRALVKAQAKEIKRLKSVIADHAFIMGILWRHYAE</sequence>
<proteinExistence type="predicted"/>
<accession>A0ABU6XB72</accession>
<name>A0ABU6XB72_9FABA</name>
<keyword evidence="2" id="KW-1185">Reference proteome</keyword>
<dbReference type="Proteomes" id="UP001341840">
    <property type="component" value="Unassembled WGS sequence"/>
</dbReference>
<comment type="caution">
    <text evidence="1">The sequence shown here is derived from an EMBL/GenBank/DDBJ whole genome shotgun (WGS) entry which is preliminary data.</text>
</comment>
<organism evidence="1 2">
    <name type="scientific">Stylosanthes scabra</name>
    <dbReference type="NCBI Taxonomy" id="79078"/>
    <lineage>
        <taxon>Eukaryota</taxon>
        <taxon>Viridiplantae</taxon>
        <taxon>Streptophyta</taxon>
        <taxon>Embryophyta</taxon>
        <taxon>Tracheophyta</taxon>
        <taxon>Spermatophyta</taxon>
        <taxon>Magnoliopsida</taxon>
        <taxon>eudicotyledons</taxon>
        <taxon>Gunneridae</taxon>
        <taxon>Pentapetalae</taxon>
        <taxon>rosids</taxon>
        <taxon>fabids</taxon>
        <taxon>Fabales</taxon>
        <taxon>Fabaceae</taxon>
        <taxon>Papilionoideae</taxon>
        <taxon>50 kb inversion clade</taxon>
        <taxon>dalbergioids sensu lato</taxon>
        <taxon>Dalbergieae</taxon>
        <taxon>Pterocarpus clade</taxon>
        <taxon>Stylosanthes</taxon>
    </lineage>
</organism>
<dbReference type="EMBL" id="JASCZI010211619">
    <property type="protein sequence ID" value="MED6195182.1"/>
    <property type="molecule type" value="Genomic_DNA"/>
</dbReference>
<evidence type="ECO:0000313" key="1">
    <source>
        <dbReference type="EMBL" id="MED6195182.1"/>
    </source>
</evidence>